<evidence type="ECO:0000313" key="2">
    <source>
        <dbReference type="Proteomes" id="UP001062846"/>
    </source>
</evidence>
<proteinExistence type="predicted"/>
<dbReference type="Proteomes" id="UP001062846">
    <property type="component" value="Chromosome 1"/>
</dbReference>
<keyword evidence="2" id="KW-1185">Reference proteome</keyword>
<name>A0ACC0Q242_RHOML</name>
<comment type="caution">
    <text evidence="1">The sequence shown here is derived from an EMBL/GenBank/DDBJ whole genome shotgun (WGS) entry which is preliminary data.</text>
</comment>
<sequence>MGQQLLIYNIVAPAQGFKYSKLARLRNWKSIMSCLCCSNDDMQWPSDIAQFMGNNASDSKARSTHDVLTSLAYHVTWTHDHQRWLSVAELALPEEKGDPIYAVAWAPNIGRPYEVITTGTHKQIPIWHLGLNPNLDGKLSTEKVWKMEWNISGMTLATTGGDGVESTTVDEFKGITENFRTKALIGVAIKSYSNNQSNQKNLAQVALITLH</sequence>
<protein>
    <submittedName>
        <fullName evidence="1">Uncharacterized protein</fullName>
    </submittedName>
</protein>
<organism evidence="1 2">
    <name type="scientific">Rhododendron molle</name>
    <name type="common">Chinese azalea</name>
    <name type="synonym">Azalea mollis</name>
    <dbReference type="NCBI Taxonomy" id="49168"/>
    <lineage>
        <taxon>Eukaryota</taxon>
        <taxon>Viridiplantae</taxon>
        <taxon>Streptophyta</taxon>
        <taxon>Embryophyta</taxon>
        <taxon>Tracheophyta</taxon>
        <taxon>Spermatophyta</taxon>
        <taxon>Magnoliopsida</taxon>
        <taxon>eudicotyledons</taxon>
        <taxon>Gunneridae</taxon>
        <taxon>Pentapetalae</taxon>
        <taxon>asterids</taxon>
        <taxon>Ericales</taxon>
        <taxon>Ericaceae</taxon>
        <taxon>Ericoideae</taxon>
        <taxon>Rhodoreae</taxon>
        <taxon>Rhododendron</taxon>
    </lineage>
</organism>
<gene>
    <name evidence="1" type="ORF">RHMOL_Rhmol01G0086800</name>
</gene>
<dbReference type="EMBL" id="CM046388">
    <property type="protein sequence ID" value="KAI8571048.1"/>
    <property type="molecule type" value="Genomic_DNA"/>
</dbReference>
<evidence type="ECO:0000313" key="1">
    <source>
        <dbReference type="EMBL" id="KAI8571048.1"/>
    </source>
</evidence>
<accession>A0ACC0Q242</accession>
<reference evidence="1" key="1">
    <citation type="submission" date="2022-02" db="EMBL/GenBank/DDBJ databases">
        <title>Plant Genome Project.</title>
        <authorList>
            <person name="Zhang R.-G."/>
        </authorList>
    </citation>
    <scope>NUCLEOTIDE SEQUENCE</scope>
    <source>
        <strain evidence="1">AT1</strain>
    </source>
</reference>